<dbReference type="OrthoDB" id="9804819at2"/>
<dbReference type="Gene3D" id="3.40.50.300">
    <property type="entry name" value="P-loop containing nucleotide triphosphate hydrolases"/>
    <property type="match status" value="1"/>
</dbReference>
<protein>
    <submittedName>
        <fullName evidence="7">ABC-2 type transport system ATP-binding protein</fullName>
    </submittedName>
</protein>
<keyword evidence="3" id="KW-0547">Nucleotide-binding</keyword>
<evidence type="ECO:0000256" key="5">
    <source>
        <dbReference type="ARBA" id="ARBA00023251"/>
    </source>
</evidence>
<comment type="caution">
    <text evidence="7">The sequence shown here is derived from an EMBL/GenBank/DDBJ whole genome shotgun (WGS) entry which is preliminary data.</text>
</comment>
<dbReference type="Proteomes" id="UP000567922">
    <property type="component" value="Unassembled WGS sequence"/>
</dbReference>
<dbReference type="SUPFAM" id="SSF52540">
    <property type="entry name" value="P-loop containing nucleoside triphosphate hydrolases"/>
    <property type="match status" value="1"/>
</dbReference>
<reference evidence="7 8" key="1">
    <citation type="submission" date="2020-08" db="EMBL/GenBank/DDBJ databases">
        <title>Sequencing the genomes of 1000 actinobacteria strains.</title>
        <authorList>
            <person name="Klenk H.-P."/>
        </authorList>
    </citation>
    <scope>NUCLEOTIDE SEQUENCE [LARGE SCALE GENOMIC DNA]</scope>
    <source>
        <strain evidence="7 8">DSM 45258</strain>
    </source>
</reference>
<evidence type="ECO:0000313" key="8">
    <source>
        <dbReference type="Proteomes" id="UP000567922"/>
    </source>
</evidence>
<dbReference type="InterPro" id="IPR050763">
    <property type="entry name" value="ABC_transporter_ATP-binding"/>
</dbReference>
<keyword evidence="4 7" id="KW-0067">ATP-binding</keyword>
<gene>
    <name evidence="7" type="ORF">FHU29_000209</name>
</gene>
<sequence length="252" mass="26542">MSEPALALEGLSKSFGQNPAVRSVSLTVPRGSFYGLVGPNGAGKTTTLAMATGLLRPDIGRAQVFGHDVWADPVTAKTLFGVLPDGLTLIDRLTGRELLTFQGLLRGMDKSTVDQRSTELLNVLGLSDAGNKLVADYSAGMTKKIGLACAMLHAPRLLLLDEPFEAVDPVSSATIRKILQRFVAGGGSIILSSHVMATVEQLCSHVAIMAEGAIVASGTIEDVRGSEPLEDVFVRLVGGRTDGGEELSWLRS</sequence>
<accession>A0A839RGP1</accession>
<dbReference type="PROSITE" id="PS50893">
    <property type="entry name" value="ABC_TRANSPORTER_2"/>
    <property type="match status" value="1"/>
</dbReference>
<evidence type="ECO:0000313" key="7">
    <source>
        <dbReference type="EMBL" id="MBB3035775.1"/>
    </source>
</evidence>
<evidence type="ECO:0000259" key="6">
    <source>
        <dbReference type="PROSITE" id="PS50893"/>
    </source>
</evidence>
<evidence type="ECO:0000256" key="4">
    <source>
        <dbReference type="ARBA" id="ARBA00022840"/>
    </source>
</evidence>
<proteinExistence type="predicted"/>
<dbReference type="InterPro" id="IPR003593">
    <property type="entry name" value="AAA+_ATPase"/>
</dbReference>
<dbReference type="InterPro" id="IPR003439">
    <property type="entry name" value="ABC_transporter-like_ATP-bd"/>
</dbReference>
<dbReference type="GO" id="GO:0005886">
    <property type="term" value="C:plasma membrane"/>
    <property type="evidence" value="ECO:0007669"/>
    <property type="project" value="UniProtKB-SubCell"/>
</dbReference>
<dbReference type="EMBL" id="JACHWS010000001">
    <property type="protein sequence ID" value="MBB3035775.1"/>
    <property type="molecule type" value="Genomic_DNA"/>
</dbReference>
<keyword evidence="5" id="KW-0046">Antibiotic resistance</keyword>
<dbReference type="AlphaFoldDB" id="A0A839RGP1"/>
<dbReference type="Pfam" id="PF00005">
    <property type="entry name" value="ABC_tran"/>
    <property type="match status" value="1"/>
</dbReference>
<evidence type="ECO:0000256" key="1">
    <source>
        <dbReference type="ARBA" id="ARBA00004202"/>
    </source>
</evidence>
<dbReference type="SMART" id="SM00382">
    <property type="entry name" value="AAA"/>
    <property type="match status" value="1"/>
</dbReference>
<dbReference type="GO" id="GO:0005524">
    <property type="term" value="F:ATP binding"/>
    <property type="evidence" value="ECO:0007669"/>
    <property type="project" value="UniProtKB-KW"/>
</dbReference>
<dbReference type="InterPro" id="IPR027417">
    <property type="entry name" value="P-loop_NTPase"/>
</dbReference>
<evidence type="ECO:0000256" key="2">
    <source>
        <dbReference type="ARBA" id="ARBA00022448"/>
    </source>
</evidence>
<organism evidence="7 8">
    <name type="scientific">Hoyosella altamirensis</name>
    <dbReference type="NCBI Taxonomy" id="616997"/>
    <lineage>
        <taxon>Bacteria</taxon>
        <taxon>Bacillati</taxon>
        <taxon>Actinomycetota</taxon>
        <taxon>Actinomycetes</taxon>
        <taxon>Mycobacteriales</taxon>
        <taxon>Hoyosellaceae</taxon>
        <taxon>Hoyosella</taxon>
    </lineage>
</organism>
<dbReference type="GO" id="GO:0046677">
    <property type="term" value="P:response to antibiotic"/>
    <property type="evidence" value="ECO:0007669"/>
    <property type="project" value="UniProtKB-KW"/>
</dbReference>
<dbReference type="PANTHER" id="PTHR42711:SF19">
    <property type="entry name" value="DOXORUBICIN RESISTANCE ATP-BINDING PROTEIN DRRA"/>
    <property type="match status" value="1"/>
</dbReference>
<dbReference type="PANTHER" id="PTHR42711">
    <property type="entry name" value="ABC TRANSPORTER ATP-BINDING PROTEIN"/>
    <property type="match status" value="1"/>
</dbReference>
<dbReference type="CDD" id="cd03230">
    <property type="entry name" value="ABC_DR_subfamily_A"/>
    <property type="match status" value="1"/>
</dbReference>
<evidence type="ECO:0000256" key="3">
    <source>
        <dbReference type="ARBA" id="ARBA00022741"/>
    </source>
</evidence>
<name>A0A839RGP1_9ACTN</name>
<dbReference type="RefSeq" id="WP_064442514.1">
    <property type="nucleotide sequence ID" value="NZ_BDDI01000027.1"/>
</dbReference>
<keyword evidence="2" id="KW-0813">Transport</keyword>
<dbReference type="GO" id="GO:0016887">
    <property type="term" value="F:ATP hydrolysis activity"/>
    <property type="evidence" value="ECO:0007669"/>
    <property type="project" value="InterPro"/>
</dbReference>
<feature type="domain" description="ABC transporter" evidence="6">
    <location>
        <begin position="6"/>
        <end position="236"/>
    </location>
</feature>
<keyword evidence="8" id="KW-1185">Reference proteome</keyword>
<comment type="subcellular location">
    <subcellularLocation>
        <location evidence="1">Cell membrane</location>
        <topology evidence="1">Peripheral membrane protein</topology>
    </subcellularLocation>
</comment>